<dbReference type="SUPFAM" id="SSF161098">
    <property type="entry name" value="MetI-like"/>
    <property type="match status" value="1"/>
</dbReference>
<dbReference type="GO" id="GO:0071916">
    <property type="term" value="F:dipeptide transmembrane transporter activity"/>
    <property type="evidence" value="ECO:0007669"/>
    <property type="project" value="TreeGrafter"/>
</dbReference>
<dbReference type="PANTHER" id="PTHR43163">
    <property type="entry name" value="DIPEPTIDE TRANSPORT SYSTEM PERMEASE PROTEIN DPPB-RELATED"/>
    <property type="match status" value="1"/>
</dbReference>
<evidence type="ECO:0000256" key="4">
    <source>
        <dbReference type="ARBA" id="ARBA00022692"/>
    </source>
</evidence>
<reference evidence="9" key="1">
    <citation type="submission" date="2019-08" db="EMBL/GenBank/DDBJ databases">
        <authorList>
            <person name="Kucharzyk K."/>
            <person name="Murdoch R.W."/>
            <person name="Higgins S."/>
            <person name="Loffler F."/>
        </authorList>
    </citation>
    <scope>NUCLEOTIDE SEQUENCE</scope>
</reference>
<organism evidence="9">
    <name type="scientific">bioreactor metagenome</name>
    <dbReference type="NCBI Taxonomy" id="1076179"/>
    <lineage>
        <taxon>unclassified sequences</taxon>
        <taxon>metagenomes</taxon>
        <taxon>ecological metagenomes</taxon>
    </lineage>
</organism>
<dbReference type="CDD" id="cd06261">
    <property type="entry name" value="TM_PBP2"/>
    <property type="match status" value="1"/>
</dbReference>
<feature type="transmembrane region" description="Helical" evidence="7">
    <location>
        <begin position="12"/>
        <end position="30"/>
    </location>
</feature>
<keyword evidence="6 7" id="KW-0472">Membrane</keyword>
<protein>
    <submittedName>
        <fullName evidence="9">Glutathione transport system permease protein GsiC</fullName>
    </submittedName>
</protein>
<evidence type="ECO:0000256" key="2">
    <source>
        <dbReference type="ARBA" id="ARBA00022448"/>
    </source>
</evidence>
<gene>
    <name evidence="9" type="primary">gsiC_32</name>
    <name evidence="9" type="ORF">SDC9_105755</name>
</gene>
<feature type="transmembrane region" description="Helical" evidence="7">
    <location>
        <begin position="108"/>
        <end position="127"/>
    </location>
</feature>
<dbReference type="InterPro" id="IPR035906">
    <property type="entry name" value="MetI-like_sf"/>
</dbReference>
<keyword evidence="3" id="KW-1003">Cell membrane</keyword>
<keyword evidence="4 7" id="KW-0812">Transmembrane</keyword>
<proteinExistence type="predicted"/>
<evidence type="ECO:0000256" key="1">
    <source>
        <dbReference type="ARBA" id="ARBA00004651"/>
    </source>
</evidence>
<dbReference type="Gene3D" id="1.10.3720.10">
    <property type="entry name" value="MetI-like"/>
    <property type="match status" value="1"/>
</dbReference>
<feature type="transmembrane region" description="Helical" evidence="7">
    <location>
        <begin position="139"/>
        <end position="163"/>
    </location>
</feature>
<name>A0A645B0G4_9ZZZZ</name>
<dbReference type="GO" id="GO:0005886">
    <property type="term" value="C:plasma membrane"/>
    <property type="evidence" value="ECO:0007669"/>
    <property type="project" value="UniProtKB-SubCell"/>
</dbReference>
<dbReference type="EMBL" id="VSSQ01017026">
    <property type="protein sequence ID" value="MPM58920.1"/>
    <property type="molecule type" value="Genomic_DNA"/>
</dbReference>
<dbReference type="InterPro" id="IPR000515">
    <property type="entry name" value="MetI-like"/>
</dbReference>
<evidence type="ECO:0000256" key="3">
    <source>
        <dbReference type="ARBA" id="ARBA00022475"/>
    </source>
</evidence>
<evidence type="ECO:0000313" key="9">
    <source>
        <dbReference type="EMBL" id="MPM58920.1"/>
    </source>
</evidence>
<dbReference type="PANTHER" id="PTHR43163:SF6">
    <property type="entry name" value="DIPEPTIDE TRANSPORT SYSTEM PERMEASE PROTEIN DPPB-RELATED"/>
    <property type="match status" value="1"/>
</dbReference>
<keyword evidence="2" id="KW-0813">Transport</keyword>
<evidence type="ECO:0000256" key="6">
    <source>
        <dbReference type="ARBA" id="ARBA00023136"/>
    </source>
</evidence>
<feature type="domain" description="ABC transmembrane type-1" evidence="8">
    <location>
        <begin position="103"/>
        <end position="300"/>
    </location>
</feature>
<dbReference type="AlphaFoldDB" id="A0A645B0G4"/>
<evidence type="ECO:0000256" key="7">
    <source>
        <dbReference type="SAM" id="Phobius"/>
    </source>
</evidence>
<evidence type="ECO:0000259" key="8">
    <source>
        <dbReference type="PROSITE" id="PS50928"/>
    </source>
</evidence>
<keyword evidence="5 7" id="KW-1133">Transmembrane helix</keyword>
<dbReference type="Pfam" id="PF00528">
    <property type="entry name" value="BPD_transp_1"/>
    <property type="match status" value="1"/>
</dbReference>
<evidence type="ECO:0000256" key="5">
    <source>
        <dbReference type="ARBA" id="ARBA00022989"/>
    </source>
</evidence>
<comment type="caution">
    <text evidence="9">The sequence shown here is derived from an EMBL/GenBank/DDBJ whole genome shotgun (WGS) entry which is preliminary data.</text>
</comment>
<accession>A0A645B0G4</accession>
<comment type="subcellular location">
    <subcellularLocation>
        <location evidence="1">Cell membrane</location>
        <topology evidence="1">Multi-pass membrane protein</topology>
    </subcellularLocation>
</comment>
<dbReference type="PROSITE" id="PS50928">
    <property type="entry name" value="ABC_TM1"/>
    <property type="match status" value="1"/>
</dbReference>
<sequence>MGKIIFFARTYFFRMVIVALGVSTLCFLAVEFAPGDRALDVAMARYGLDGATASAVEYVRTSEGLEKHPFIRYKAWLFSVIQGRWGHSLVGGEEIFPMLLRSFKRTTLLAGFSLLLSFLFAFPLGIYCGRHPGHYVDILSSLASSVLVSFPSFVRGAFLILLLAVNFHFFPVAGFSSFSHMVLPAITLAIGLAATSSRVIASSIQQACQTEHYKFAQHKGLCGKNLFFPHGLLNASVPIVTYVGLQAAGLLDGVVVIETLFAWPGLGSLLLDALRSGDILVIQGAGLLLGWIYVTVNTLTDWLSEGFIL</sequence>
<feature type="transmembrane region" description="Helical" evidence="7">
    <location>
        <begin position="169"/>
        <end position="194"/>
    </location>
</feature>